<keyword evidence="7" id="KW-1185">Reference proteome</keyword>
<dbReference type="InterPro" id="IPR002641">
    <property type="entry name" value="PNPLA_dom"/>
</dbReference>
<evidence type="ECO:0000256" key="4">
    <source>
        <dbReference type="PROSITE-ProRule" id="PRU01161"/>
    </source>
</evidence>
<protein>
    <submittedName>
        <fullName evidence="6">NTE family protein</fullName>
    </submittedName>
</protein>
<dbReference type="GO" id="GO:0016042">
    <property type="term" value="P:lipid catabolic process"/>
    <property type="evidence" value="ECO:0007669"/>
    <property type="project" value="UniProtKB-UniRule"/>
</dbReference>
<evidence type="ECO:0000256" key="1">
    <source>
        <dbReference type="ARBA" id="ARBA00022801"/>
    </source>
</evidence>
<dbReference type="PROSITE" id="PS51635">
    <property type="entry name" value="PNPLA"/>
    <property type="match status" value="1"/>
</dbReference>
<dbReference type="InterPro" id="IPR050301">
    <property type="entry name" value="NTE"/>
</dbReference>
<dbReference type="Gene3D" id="3.40.1090.10">
    <property type="entry name" value="Cytosolic phospholipase A2 catalytic domain"/>
    <property type="match status" value="2"/>
</dbReference>
<evidence type="ECO:0000256" key="3">
    <source>
        <dbReference type="ARBA" id="ARBA00023098"/>
    </source>
</evidence>
<evidence type="ECO:0000313" key="7">
    <source>
        <dbReference type="Proteomes" id="UP000220034"/>
    </source>
</evidence>
<feature type="active site" description="Proton acceptor" evidence="4">
    <location>
        <position position="193"/>
    </location>
</feature>
<dbReference type="RefSeq" id="WP_097929253.1">
    <property type="nucleotide sequence ID" value="NZ_OCTN01000002.1"/>
</dbReference>
<dbReference type="OrthoDB" id="9807112at2"/>
<dbReference type="InterPro" id="IPR016035">
    <property type="entry name" value="Acyl_Trfase/lysoPLipase"/>
</dbReference>
<comment type="caution">
    <text evidence="4">Lacks conserved residue(s) required for the propagation of feature annotation.</text>
</comment>
<feature type="short sequence motif" description="DGA/G" evidence="4">
    <location>
        <begin position="193"/>
        <end position="195"/>
    </location>
</feature>
<feature type="active site" description="Nucleophile" evidence="4">
    <location>
        <position position="41"/>
    </location>
</feature>
<dbReference type="SUPFAM" id="SSF52151">
    <property type="entry name" value="FabD/lysophospholipase-like"/>
    <property type="match status" value="1"/>
</dbReference>
<reference evidence="7" key="1">
    <citation type="submission" date="2017-09" db="EMBL/GenBank/DDBJ databases">
        <authorList>
            <person name="Varghese N."/>
            <person name="Submissions S."/>
        </authorList>
    </citation>
    <scope>NUCLEOTIDE SEQUENCE [LARGE SCALE GENOMIC DNA]</scope>
    <source>
        <strain evidence="7">C7</strain>
    </source>
</reference>
<name>A0A2C9CTH6_9RHOB</name>
<feature type="domain" description="PNPLA" evidence="5">
    <location>
        <begin position="7"/>
        <end position="206"/>
    </location>
</feature>
<accession>A0A2C9CTH6</accession>
<keyword evidence="2 4" id="KW-0442">Lipid degradation</keyword>
<dbReference type="Pfam" id="PF01734">
    <property type="entry name" value="Patatin"/>
    <property type="match status" value="1"/>
</dbReference>
<dbReference type="EMBL" id="OCTN01000002">
    <property type="protein sequence ID" value="SOH93689.1"/>
    <property type="molecule type" value="Genomic_DNA"/>
</dbReference>
<sequence>MVKTINLALQGGGAHGALTWGVLDRLLEEEQLMIEGITATSAGAMNAAALKCGWVAGGREGAIKHLDAFWSGVGKHSPSSNPMMQWLQAVNPMLMEGMSGPMQFAGETMTRIFSPYDFNPLNYHPLRDLIGELNFGTMDEPEGPKLFICATNVRSGKIKVFENDEITTDAILASACLPTLFQAIEIDGEAYWDGGYTGNPALFPLFYETKSRDIVVVHINPIERDEVPHRAPDILNRINEISFNSSLLRELRNIELIKRLISDGILTGDRFKDVLIHSIRDDETMTELGVQSKLTPDMAMLQNLREKGYAAGDAFLRDSWGNLGERSSVNLRQMFE</sequence>
<evidence type="ECO:0000259" key="5">
    <source>
        <dbReference type="PROSITE" id="PS51635"/>
    </source>
</evidence>
<dbReference type="PANTHER" id="PTHR14226:SF78">
    <property type="entry name" value="SLR0060 PROTEIN"/>
    <property type="match status" value="1"/>
</dbReference>
<keyword evidence="3 4" id="KW-0443">Lipid metabolism</keyword>
<proteinExistence type="predicted"/>
<evidence type="ECO:0000256" key="2">
    <source>
        <dbReference type="ARBA" id="ARBA00022963"/>
    </source>
</evidence>
<dbReference type="GO" id="GO:0016787">
    <property type="term" value="F:hydrolase activity"/>
    <property type="evidence" value="ECO:0007669"/>
    <property type="project" value="UniProtKB-UniRule"/>
</dbReference>
<dbReference type="PANTHER" id="PTHR14226">
    <property type="entry name" value="NEUROPATHY TARGET ESTERASE/SWISS CHEESE D.MELANOGASTER"/>
    <property type="match status" value="1"/>
</dbReference>
<keyword evidence="1 4" id="KW-0378">Hydrolase</keyword>
<gene>
    <name evidence="6" type="ORF">SAMN06273572_102367</name>
</gene>
<dbReference type="Proteomes" id="UP000220034">
    <property type="component" value="Unassembled WGS sequence"/>
</dbReference>
<dbReference type="AlphaFoldDB" id="A0A2C9CTH6"/>
<feature type="short sequence motif" description="GXGXXG" evidence="4">
    <location>
        <begin position="11"/>
        <end position="16"/>
    </location>
</feature>
<evidence type="ECO:0000313" key="6">
    <source>
        <dbReference type="EMBL" id="SOH93689.1"/>
    </source>
</evidence>
<organism evidence="6 7">
    <name type="scientific">Pontivivens marinum</name>
    <dbReference type="NCBI Taxonomy" id="1690039"/>
    <lineage>
        <taxon>Bacteria</taxon>
        <taxon>Pseudomonadati</taxon>
        <taxon>Pseudomonadota</taxon>
        <taxon>Alphaproteobacteria</taxon>
        <taxon>Rhodobacterales</taxon>
        <taxon>Paracoccaceae</taxon>
        <taxon>Pontivivens</taxon>
    </lineage>
</organism>